<gene>
    <name evidence="1" type="ORF">KM029_20805</name>
</gene>
<accession>A0ABX8H2S8</accession>
<evidence type="ECO:0000313" key="1">
    <source>
        <dbReference type="EMBL" id="QWG10125.1"/>
    </source>
</evidence>
<organism evidence="1 2">
    <name type="scientific">Flammeovirga kamogawensis</name>
    <dbReference type="NCBI Taxonomy" id="373891"/>
    <lineage>
        <taxon>Bacteria</taxon>
        <taxon>Pseudomonadati</taxon>
        <taxon>Bacteroidota</taxon>
        <taxon>Cytophagia</taxon>
        <taxon>Cytophagales</taxon>
        <taxon>Flammeovirgaceae</taxon>
        <taxon>Flammeovirga</taxon>
    </lineage>
</organism>
<reference evidence="1 2" key="1">
    <citation type="submission" date="2021-05" db="EMBL/GenBank/DDBJ databases">
        <title>Comparative genomic studies on the polysaccharide-degrading batcterial strains of the Flammeovirga genus.</title>
        <authorList>
            <person name="Zewei F."/>
            <person name="Zheng Z."/>
            <person name="Yu L."/>
            <person name="Ruyue G."/>
            <person name="Yanhong M."/>
            <person name="Yuanyuan C."/>
            <person name="Jingyan G."/>
            <person name="Wenjun H."/>
        </authorList>
    </citation>
    <scope>NUCLEOTIDE SEQUENCE [LARGE SCALE GENOMIC DNA]</scope>
    <source>
        <strain evidence="1 2">YS10</strain>
    </source>
</reference>
<name>A0ABX8H2S8_9BACT</name>
<protein>
    <submittedName>
        <fullName evidence="1">Uncharacterized protein</fullName>
    </submittedName>
</protein>
<dbReference type="EMBL" id="CP076129">
    <property type="protein sequence ID" value="QWG10125.1"/>
    <property type="molecule type" value="Genomic_DNA"/>
</dbReference>
<evidence type="ECO:0000313" key="2">
    <source>
        <dbReference type="Proteomes" id="UP000682802"/>
    </source>
</evidence>
<keyword evidence="2" id="KW-1185">Reference proteome</keyword>
<sequence>MIKVLFNVKLLSLLLIIVSTDTLKKEKNTTINNFDEELNCYVKEIIDADKLIVSTIQNTRKVEEDRYKLAD</sequence>
<dbReference type="Proteomes" id="UP000682802">
    <property type="component" value="Chromosome 2"/>
</dbReference>
<proteinExistence type="predicted"/>
<dbReference type="RefSeq" id="WP_144076784.1">
    <property type="nucleotide sequence ID" value="NZ_CP076129.1"/>
</dbReference>